<protein>
    <submittedName>
        <fullName evidence="1">Uncharacterized protein</fullName>
    </submittedName>
</protein>
<feature type="non-terminal residue" evidence="1">
    <location>
        <position position="1"/>
    </location>
</feature>
<evidence type="ECO:0000313" key="2">
    <source>
        <dbReference type="Proteomes" id="UP001311232"/>
    </source>
</evidence>
<comment type="caution">
    <text evidence="1">The sequence shown here is derived from an EMBL/GenBank/DDBJ whole genome shotgun (WGS) entry which is preliminary data.</text>
</comment>
<dbReference type="AlphaFoldDB" id="A0AAV9SEV8"/>
<organism evidence="1 2">
    <name type="scientific">Crenichthys baileyi</name>
    <name type="common">White River springfish</name>
    <dbReference type="NCBI Taxonomy" id="28760"/>
    <lineage>
        <taxon>Eukaryota</taxon>
        <taxon>Metazoa</taxon>
        <taxon>Chordata</taxon>
        <taxon>Craniata</taxon>
        <taxon>Vertebrata</taxon>
        <taxon>Euteleostomi</taxon>
        <taxon>Actinopterygii</taxon>
        <taxon>Neopterygii</taxon>
        <taxon>Teleostei</taxon>
        <taxon>Neoteleostei</taxon>
        <taxon>Acanthomorphata</taxon>
        <taxon>Ovalentaria</taxon>
        <taxon>Atherinomorphae</taxon>
        <taxon>Cyprinodontiformes</taxon>
        <taxon>Goodeidae</taxon>
        <taxon>Crenichthys</taxon>
    </lineage>
</organism>
<name>A0AAV9SEV8_9TELE</name>
<reference evidence="1 2" key="1">
    <citation type="submission" date="2021-06" db="EMBL/GenBank/DDBJ databases">
        <authorList>
            <person name="Palmer J.M."/>
        </authorList>
    </citation>
    <scope>NUCLEOTIDE SEQUENCE [LARGE SCALE GENOMIC DNA]</scope>
    <source>
        <strain evidence="1 2">MEX-2019</strain>
        <tissue evidence="1">Muscle</tissue>
    </source>
</reference>
<dbReference type="Proteomes" id="UP001311232">
    <property type="component" value="Unassembled WGS sequence"/>
</dbReference>
<accession>A0AAV9SEV8</accession>
<proteinExistence type="predicted"/>
<sequence>IRHNNMSIKQDVPAHHFILNQKEISVLDQRETESLKTRGTAEEPELTQVKDEEYGSEPMEIMKKEDHFVPKQETNTLIGTVSGSIDIKEEPEELTQVKEESLDQNIFRL</sequence>
<dbReference type="EMBL" id="JAHHUM010000487">
    <property type="protein sequence ID" value="KAK5619653.1"/>
    <property type="molecule type" value="Genomic_DNA"/>
</dbReference>
<keyword evidence="2" id="KW-1185">Reference proteome</keyword>
<gene>
    <name evidence="1" type="ORF">CRENBAI_010291</name>
</gene>
<evidence type="ECO:0000313" key="1">
    <source>
        <dbReference type="EMBL" id="KAK5619653.1"/>
    </source>
</evidence>